<name>A0A0H2X0I6_STAAC</name>
<dbReference type="EMBL" id="CP000046">
    <property type="protein sequence ID" value="AAW38544.1"/>
    <property type="molecule type" value="Genomic_DNA"/>
</dbReference>
<organism evidence="1 2">
    <name type="scientific">Staphylococcus aureus (strain COL)</name>
    <dbReference type="NCBI Taxonomy" id="93062"/>
    <lineage>
        <taxon>Bacteria</taxon>
        <taxon>Bacillati</taxon>
        <taxon>Bacillota</taxon>
        <taxon>Bacilli</taxon>
        <taxon>Bacillales</taxon>
        <taxon>Staphylococcaceae</taxon>
        <taxon>Staphylococcus</taxon>
    </lineage>
</organism>
<protein>
    <submittedName>
        <fullName evidence="1">Uncharacterized protein</fullName>
    </submittedName>
</protein>
<dbReference type="AlphaFoldDB" id="A0A0H2X0I6"/>
<dbReference type="HOGENOM" id="CLU_3317253_0_0_9"/>
<proteinExistence type="predicted"/>
<gene>
    <name evidence="1" type="ordered locus">SACOL2454</name>
</gene>
<evidence type="ECO:0000313" key="1">
    <source>
        <dbReference type="EMBL" id="AAW38544.1"/>
    </source>
</evidence>
<evidence type="ECO:0000313" key="2">
    <source>
        <dbReference type="Proteomes" id="UP000000530"/>
    </source>
</evidence>
<dbReference type="KEGG" id="sac:SACOL2454"/>
<dbReference type="Proteomes" id="UP000000530">
    <property type="component" value="Chromosome"/>
</dbReference>
<accession>A0A0H2X0I6</accession>
<dbReference type="RefSeq" id="WP_001789925.1">
    <property type="nucleotide sequence ID" value="NC_002951.2"/>
</dbReference>
<reference evidence="1 2" key="1">
    <citation type="journal article" date="2005" name="J. Bacteriol.">
        <title>Insights on evolution of virulence and resistance from the complete genome analysis of an early methicillin-resistant Staphylococcus aureus strain and a biofilm-producing methicillin-resistant Staphylococcus epidermidis strain.</title>
        <authorList>
            <person name="Gill S.R."/>
            <person name="Fouts D.E."/>
            <person name="Archer G.L."/>
            <person name="Mongodin E.F."/>
            <person name="Deboy R.T."/>
            <person name="Ravel J."/>
            <person name="Paulsen I.T."/>
            <person name="Kolonay J.F."/>
            <person name="Brinkac L."/>
            <person name="Beanan M."/>
            <person name="Dodson R.J."/>
            <person name="Daugherty S.C."/>
            <person name="Madupu R."/>
            <person name="Angiuoli S.V."/>
            <person name="Durkin A.S."/>
            <person name="Haft D.H."/>
            <person name="Vamathevan J."/>
            <person name="Khouri H."/>
            <person name="Utterback T."/>
            <person name="Lee C."/>
            <person name="Dimitrov G."/>
            <person name="Jiang L."/>
            <person name="Qin H."/>
            <person name="Weidman J."/>
            <person name="Tran K."/>
            <person name="Kang K."/>
            <person name="Hance I.R."/>
            <person name="Nelson K.E."/>
            <person name="Fraser C.M."/>
        </authorList>
    </citation>
    <scope>NUCLEOTIDE SEQUENCE [LARGE SCALE GENOMIC DNA]</scope>
    <source>
        <strain evidence="1 2">COL</strain>
    </source>
</reference>
<sequence>MGGCPSVTMDACALLQKFDFCNNISHFRHFFAIKQPIER</sequence>